<dbReference type="WBParaSite" id="PSU_v2.g20959.t1">
    <property type="protein sequence ID" value="PSU_v2.g20959.t1"/>
    <property type="gene ID" value="PSU_v2.g20959"/>
</dbReference>
<accession>A0A914YNH2</accession>
<keyword evidence="1" id="KW-1185">Reference proteome</keyword>
<dbReference type="Proteomes" id="UP000887577">
    <property type="component" value="Unplaced"/>
</dbReference>
<protein>
    <submittedName>
        <fullName evidence="2">Uncharacterized protein</fullName>
    </submittedName>
</protein>
<sequence length="88" mass="9328">MDALVAQLVAIQTQNTAALNAMQNQNNNVLNALTVAITTAQNAPAQQAPAAAPTPASCVLPPFTLNAADPHFVKNWFAHTEMVLQLYT</sequence>
<name>A0A914YNH2_9BILA</name>
<proteinExistence type="predicted"/>
<dbReference type="AlphaFoldDB" id="A0A914YNH2"/>
<evidence type="ECO:0000313" key="2">
    <source>
        <dbReference type="WBParaSite" id="PSU_v2.g20959.t1"/>
    </source>
</evidence>
<organism evidence="1 2">
    <name type="scientific">Panagrolaimus superbus</name>
    <dbReference type="NCBI Taxonomy" id="310955"/>
    <lineage>
        <taxon>Eukaryota</taxon>
        <taxon>Metazoa</taxon>
        <taxon>Ecdysozoa</taxon>
        <taxon>Nematoda</taxon>
        <taxon>Chromadorea</taxon>
        <taxon>Rhabditida</taxon>
        <taxon>Tylenchina</taxon>
        <taxon>Panagrolaimomorpha</taxon>
        <taxon>Panagrolaimoidea</taxon>
        <taxon>Panagrolaimidae</taxon>
        <taxon>Panagrolaimus</taxon>
    </lineage>
</organism>
<reference evidence="2" key="1">
    <citation type="submission" date="2022-11" db="UniProtKB">
        <authorList>
            <consortium name="WormBaseParasite"/>
        </authorList>
    </citation>
    <scope>IDENTIFICATION</scope>
</reference>
<evidence type="ECO:0000313" key="1">
    <source>
        <dbReference type="Proteomes" id="UP000887577"/>
    </source>
</evidence>